<dbReference type="PANTHER" id="PTHR33529">
    <property type="entry name" value="SLR0882 PROTEIN-RELATED"/>
    <property type="match status" value="1"/>
</dbReference>
<gene>
    <name evidence="13" type="ORF">SAMN05421721_103193</name>
</gene>
<keyword evidence="9 12" id="KW-1133">Transmembrane helix</keyword>
<dbReference type="NCBIfam" id="TIGR04407">
    <property type="entry name" value="LptF_YjgP"/>
    <property type="match status" value="1"/>
</dbReference>
<keyword evidence="14" id="KW-1185">Reference proteome</keyword>
<dbReference type="EMBL" id="FOUO01000003">
    <property type="protein sequence ID" value="SFM35669.1"/>
    <property type="molecule type" value="Genomic_DNA"/>
</dbReference>
<evidence type="ECO:0000256" key="8">
    <source>
        <dbReference type="ARBA" id="ARBA00022692"/>
    </source>
</evidence>
<evidence type="ECO:0000256" key="10">
    <source>
        <dbReference type="ARBA" id="ARBA00023136"/>
    </source>
</evidence>
<keyword evidence="5" id="KW-0813">Transport</keyword>
<feature type="transmembrane region" description="Helical" evidence="12">
    <location>
        <begin position="12"/>
        <end position="32"/>
    </location>
</feature>
<evidence type="ECO:0000256" key="7">
    <source>
        <dbReference type="ARBA" id="ARBA00022519"/>
    </source>
</evidence>
<name>A0A1I4Q6G9_ECTMO</name>
<dbReference type="GO" id="GO:0055085">
    <property type="term" value="P:transmembrane transport"/>
    <property type="evidence" value="ECO:0007669"/>
    <property type="project" value="InterPro"/>
</dbReference>
<sequence length="366" mass="40568">MKVLDRYLMREMLATQGAVILVLVLIILGGMLARLLQEVTEGRIPADVLPPILLLGTLNALILLLPVSLFLAVMLTLGRLYKDSEMAALMACGVGYGGLYRPVLLVSLPLAGILLALSLTVGPWSKLQVDEIRAESAQRSDLVGVTPGRFLETGIGGTVFFVESFSEDREVMHNVFIQRRQEGETQVMVARSARQEVDAVSGQRFLVLKDGMRYDGSPGDRDFRIIRFATHGVRMPDPGAARVRNRTDNVPTARLWGSERVDYRAELQWRLSVPVSLLLLALLAPPLAHTAPRKGRFARLALGVGVYVVYAQMQILAKEWFADGQLPAWLGMWWVHLALALLAVLLLMQRQGVFRPRGRTRREAVA</sequence>
<dbReference type="GO" id="GO:0043190">
    <property type="term" value="C:ATP-binding cassette (ABC) transporter complex"/>
    <property type="evidence" value="ECO:0007669"/>
    <property type="project" value="InterPro"/>
</dbReference>
<evidence type="ECO:0000256" key="1">
    <source>
        <dbReference type="ARBA" id="ARBA00002265"/>
    </source>
</evidence>
<proteinExistence type="inferred from homology"/>
<evidence type="ECO:0000256" key="4">
    <source>
        <dbReference type="ARBA" id="ARBA00014213"/>
    </source>
</evidence>
<evidence type="ECO:0000256" key="2">
    <source>
        <dbReference type="ARBA" id="ARBA00004429"/>
    </source>
</evidence>
<dbReference type="PANTHER" id="PTHR33529:SF7">
    <property type="entry name" value="LIPOPOLYSACCHARIDE EXPORT SYSTEM PERMEASE PROTEIN LPTF"/>
    <property type="match status" value="1"/>
</dbReference>
<dbReference type="STRING" id="195064.SAMN05421721_103193"/>
<evidence type="ECO:0000256" key="3">
    <source>
        <dbReference type="ARBA" id="ARBA00007725"/>
    </source>
</evidence>
<evidence type="ECO:0000256" key="12">
    <source>
        <dbReference type="SAM" id="Phobius"/>
    </source>
</evidence>
<dbReference type="Pfam" id="PF03739">
    <property type="entry name" value="LptF_LptG"/>
    <property type="match status" value="1"/>
</dbReference>
<dbReference type="Proteomes" id="UP000199556">
    <property type="component" value="Unassembled WGS sequence"/>
</dbReference>
<evidence type="ECO:0000256" key="6">
    <source>
        <dbReference type="ARBA" id="ARBA00022475"/>
    </source>
</evidence>
<feature type="transmembrane region" description="Helical" evidence="12">
    <location>
        <begin position="297"/>
        <end position="317"/>
    </location>
</feature>
<evidence type="ECO:0000313" key="14">
    <source>
        <dbReference type="Proteomes" id="UP000199556"/>
    </source>
</evidence>
<protein>
    <recommendedName>
        <fullName evidence="4">Lipopolysaccharide export system permease protein LptF</fullName>
    </recommendedName>
</protein>
<dbReference type="InterPro" id="IPR005495">
    <property type="entry name" value="LptG/LptF_permease"/>
</dbReference>
<dbReference type="GO" id="GO:0015920">
    <property type="term" value="P:lipopolysaccharide transport"/>
    <property type="evidence" value="ECO:0007669"/>
    <property type="project" value="TreeGrafter"/>
</dbReference>
<dbReference type="AlphaFoldDB" id="A0A1I4Q6G9"/>
<keyword evidence="8 12" id="KW-0812">Transmembrane</keyword>
<dbReference type="InterPro" id="IPR030922">
    <property type="entry name" value="LptF"/>
</dbReference>
<keyword evidence="10 12" id="KW-0472">Membrane</keyword>
<comment type="similarity">
    <text evidence="3">Belongs to the LptF/LptG family.</text>
</comment>
<comment type="subcellular location">
    <subcellularLocation>
        <location evidence="2">Cell inner membrane</location>
        <topology evidence="2">Multi-pass membrane protein</topology>
    </subcellularLocation>
</comment>
<keyword evidence="6" id="KW-1003">Cell membrane</keyword>
<evidence type="ECO:0000256" key="5">
    <source>
        <dbReference type="ARBA" id="ARBA00022448"/>
    </source>
</evidence>
<feature type="transmembrane region" description="Helical" evidence="12">
    <location>
        <begin position="267"/>
        <end position="285"/>
    </location>
</feature>
<accession>A0A1I4Q6G9</accession>
<feature type="transmembrane region" description="Helical" evidence="12">
    <location>
        <begin position="52"/>
        <end position="78"/>
    </location>
</feature>
<feature type="transmembrane region" description="Helical" evidence="12">
    <location>
        <begin position="99"/>
        <end position="121"/>
    </location>
</feature>
<comment type="function">
    <text evidence="1">Part of the ABC transporter complex LptBFG involved in the translocation of lipopolysaccharide (LPS) from the inner membrane to the outer membrane.</text>
</comment>
<comment type="subunit">
    <text evidence="11">Component of the lipopolysaccharide transport and assembly complex. The LptBFG transporter is composed of two ATP-binding proteins (LptB) and two transmembrane proteins (LptF and LptG).</text>
</comment>
<evidence type="ECO:0000313" key="13">
    <source>
        <dbReference type="EMBL" id="SFM35669.1"/>
    </source>
</evidence>
<organism evidence="13 14">
    <name type="scientific">Ectothiorhodospira mobilis</name>
    <dbReference type="NCBI Taxonomy" id="195064"/>
    <lineage>
        <taxon>Bacteria</taxon>
        <taxon>Pseudomonadati</taxon>
        <taxon>Pseudomonadota</taxon>
        <taxon>Gammaproteobacteria</taxon>
        <taxon>Chromatiales</taxon>
        <taxon>Ectothiorhodospiraceae</taxon>
        <taxon>Ectothiorhodospira</taxon>
    </lineage>
</organism>
<evidence type="ECO:0000256" key="9">
    <source>
        <dbReference type="ARBA" id="ARBA00022989"/>
    </source>
</evidence>
<keyword evidence="7" id="KW-0997">Cell inner membrane</keyword>
<reference evidence="13 14" key="1">
    <citation type="submission" date="2016-10" db="EMBL/GenBank/DDBJ databases">
        <authorList>
            <person name="de Groot N.N."/>
        </authorList>
    </citation>
    <scope>NUCLEOTIDE SEQUENCE [LARGE SCALE GENOMIC DNA]</scope>
    <source>
        <strain evidence="13 14">DSM 4180</strain>
    </source>
</reference>
<evidence type="ECO:0000256" key="11">
    <source>
        <dbReference type="ARBA" id="ARBA00026081"/>
    </source>
</evidence>
<feature type="transmembrane region" description="Helical" evidence="12">
    <location>
        <begin position="329"/>
        <end position="348"/>
    </location>
</feature>